<accession>E6UDS4</accession>
<reference evidence="2 3" key="1">
    <citation type="journal article" date="2011" name="J. Bacteriol.">
        <title>Complete genome of the cellulolytic ruminal bacterium Ruminococcus albus 7.</title>
        <authorList>
            <person name="Suen G."/>
            <person name="Stevenson D.M."/>
            <person name="Bruce D.C."/>
            <person name="Chertkov O."/>
            <person name="Copeland A."/>
            <person name="Cheng J.F."/>
            <person name="Detter C."/>
            <person name="Detter J.C."/>
            <person name="Goodwin L.A."/>
            <person name="Han C.S."/>
            <person name="Hauser L.J."/>
            <person name="Ivanova N.N."/>
            <person name="Kyrpides N.C."/>
            <person name="Land M.L."/>
            <person name="Lapidus A."/>
            <person name="Lucas S."/>
            <person name="Ovchinnikova G."/>
            <person name="Pitluck S."/>
            <person name="Tapia R."/>
            <person name="Woyke T."/>
            <person name="Boyum J."/>
            <person name="Mead D."/>
            <person name="Weimer P.J."/>
        </authorList>
    </citation>
    <scope>NUCLEOTIDE SEQUENCE [LARGE SCALE GENOMIC DNA]</scope>
    <source>
        <strain evidence="3">ATCC 27210 / DSM 20455 / JCM 14654 / NCDO 2250 / 7</strain>
    </source>
</reference>
<proteinExistence type="predicted"/>
<feature type="transmembrane region" description="Helical" evidence="1">
    <location>
        <begin position="119"/>
        <end position="139"/>
    </location>
</feature>
<dbReference type="Proteomes" id="UP000006919">
    <property type="component" value="Chromosome"/>
</dbReference>
<sequence length="184" mass="21182">MRDNEKVRQLYKEYQRKDITRAERREMLEKIARERYKTDPRKSMSVKGQALMNLLLGALMMAHAVIALISRTSGSIRQQTPLFLSAIAVYVVLLFIMGRYKKEPEDELSKDLKLKADAYTAHGLIVATMVYGIVLQTAGNHVHKVSITGEMIMWFGYLMIGTYHVLRNAIYLRLDRTPESEEEA</sequence>
<feature type="transmembrane region" description="Helical" evidence="1">
    <location>
        <begin position="50"/>
        <end position="69"/>
    </location>
</feature>
<dbReference type="OrthoDB" id="1820206at2"/>
<feature type="transmembrane region" description="Helical" evidence="1">
    <location>
        <begin position="81"/>
        <end position="98"/>
    </location>
</feature>
<dbReference type="HOGENOM" id="CLU_1467183_0_0_9"/>
<dbReference type="RefSeq" id="WP_013497094.1">
    <property type="nucleotide sequence ID" value="NC_014833.1"/>
</dbReference>
<protein>
    <submittedName>
        <fullName evidence="2">Uncharacterized protein</fullName>
    </submittedName>
</protein>
<keyword evidence="1" id="KW-0472">Membrane</keyword>
<organism evidence="2 3">
    <name type="scientific">Ruminococcus albus (strain ATCC 27210 / DSM 20455 / JCM 14654 / NCDO 2250 / 7)</name>
    <dbReference type="NCBI Taxonomy" id="697329"/>
    <lineage>
        <taxon>Bacteria</taxon>
        <taxon>Bacillati</taxon>
        <taxon>Bacillota</taxon>
        <taxon>Clostridia</taxon>
        <taxon>Eubacteriales</taxon>
        <taxon>Oscillospiraceae</taxon>
        <taxon>Ruminococcus</taxon>
    </lineage>
</organism>
<dbReference type="STRING" id="697329.Rumal_0345"/>
<evidence type="ECO:0000313" key="2">
    <source>
        <dbReference type="EMBL" id="ADU20902.1"/>
    </source>
</evidence>
<evidence type="ECO:0000256" key="1">
    <source>
        <dbReference type="SAM" id="Phobius"/>
    </source>
</evidence>
<keyword evidence="1" id="KW-0812">Transmembrane</keyword>
<evidence type="ECO:0000313" key="3">
    <source>
        <dbReference type="Proteomes" id="UP000006919"/>
    </source>
</evidence>
<name>E6UDS4_RUMA7</name>
<dbReference type="eggNOG" id="ENOG5032KTW">
    <property type="taxonomic scope" value="Bacteria"/>
</dbReference>
<dbReference type="AlphaFoldDB" id="E6UDS4"/>
<dbReference type="KEGG" id="ral:Rumal_0345"/>
<keyword evidence="1" id="KW-1133">Transmembrane helix</keyword>
<feature type="transmembrane region" description="Helical" evidence="1">
    <location>
        <begin position="145"/>
        <end position="166"/>
    </location>
</feature>
<gene>
    <name evidence="2" type="ordered locus">Rumal_0345</name>
</gene>
<dbReference type="EMBL" id="CP002403">
    <property type="protein sequence ID" value="ADU20902.1"/>
    <property type="molecule type" value="Genomic_DNA"/>
</dbReference>